<reference evidence="2" key="1">
    <citation type="journal article" date="2014" name="Int. J. Syst. Evol. Microbiol.">
        <title>Complete genome sequence of Corynebacterium casei LMG S-19264T (=DSM 44701T), isolated from a smear-ripened cheese.</title>
        <authorList>
            <consortium name="US DOE Joint Genome Institute (JGI-PGF)"/>
            <person name="Walter F."/>
            <person name="Albersmeier A."/>
            <person name="Kalinowski J."/>
            <person name="Ruckert C."/>
        </authorList>
    </citation>
    <scope>NUCLEOTIDE SEQUENCE</scope>
    <source>
        <strain evidence="2">CGMCC 4.7368</strain>
    </source>
</reference>
<organism evidence="2 3">
    <name type="scientific">Nonomuraea cavernae</name>
    <dbReference type="NCBI Taxonomy" id="2045107"/>
    <lineage>
        <taxon>Bacteria</taxon>
        <taxon>Bacillati</taxon>
        <taxon>Actinomycetota</taxon>
        <taxon>Actinomycetes</taxon>
        <taxon>Streptosporangiales</taxon>
        <taxon>Streptosporangiaceae</taxon>
        <taxon>Nonomuraea</taxon>
    </lineage>
</organism>
<keyword evidence="3" id="KW-1185">Reference proteome</keyword>
<evidence type="ECO:0000256" key="1">
    <source>
        <dbReference type="SAM" id="Phobius"/>
    </source>
</evidence>
<evidence type="ECO:0000313" key="3">
    <source>
        <dbReference type="Proteomes" id="UP000646523"/>
    </source>
</evidence>
<dbReference type="AlphaFoldDB" id="A0A918DJW0"/>
<dbReference type="Proteomes" id="UP000646523">
    <property type="component" value="Unassembled WGS sequence"/>
</dbReference>
<dbReference type="EMBL" id="BMNH01000010">
    <property type="protein sequence ID" value="GGO71140.1"/>
    <property type="molecule type" value="Genomic_DNA"/>
</dbReference>
<evidence type="ECO:0008006" key="4">
    <source>
        <dbReference type="Google" id="ProtNLM"/>
    </source>
</evidence>
<reference evidence="2" key="2">
    <citation type="submission" date="2020-09" db="EMBL/GenBank/DDBJ databases">
        <authorList>
            <person name="Sun Q."/>
            <person name="Zhou Y."/>
        </authorList>
    </citation>
    <scope>NUCLEOTIDE SEQUENCE</scope>
    <source>
        <strain evidence="2">CGMCC 4.7368</strain>
    </source>
</reference>
<comment type="caution">
    <text evidence="2">The sequence shown here is derived from an EMBL/GenBank/DDBJ whole genome shotgun (WGS) entry which is preliminary data.</text>
</comment>
<sequence length="384" mass="41643">MGRSRGRAKVVVEGASRWTVAALAGVAAAVAAGTVPDVIKSWLGDQRAFLTVLCVVAAAVFAGINLWQQRSKGVGIVIALPRKNWRASWSEQWSAAAVAHARRHHDSCFVVRRDVEGARPDDDMRARKAAREARKDTLELAYELVNARLTELSEADPSTPISLYVNAALPDAFELGAMFKFNVHRRLHGVAAFPARERTVTGEDEPAVPFVLPQRAELAESDFFPAVRISGRLKDPLSPAEAVRAAKIARVVEEPEFPGAADGEAVALVVHLAENPRMVAEALRAAAEGCLDVELRQERCRAALVIDGVPANIPETTADFELIVRYVHSAWLEWVAARPQLAGLRVRLFVAAPASVVFALGWLMGHTITPVPHPYEQGEPCTSS</sequence>
<accession>A0A918DJW0</accession>
<proteinExistence type="predicted"/>
<keyword evidence="1" id="KW-1133">Transmembrane helix</keyword>
<gene>
    <name evidence="2" type="ORF">GCM10012289_36170</name>
</gene>
<evidence type="ECO:0000313" key="2">
    <source>
        <dbReference type="EMBL" id="GGO71140.1"/>
    </source>
</evidence>
<feature type="transmembrane region" description="Helical" evidence="1">
    <location>
        <begin position="48"/>
        <end position="67"/>
    </location>
</feature>
<keyword evidence="1" id="KW-0472">Membrane</keyword>
<keyword evidence="1" id="KW-0812">Transmembrane</keyword>
<feature type="transmembrane region" description="Helical" evidence="1">
    <location>
        <begin position="348"/>
        <end position="365"/>
    </location>
</feature>
<name>A0A918DJW0_9ACTN</name>
<dbReference type="RefSeq" id="WP_189125287.1">
    <property type="nucleotide sequence ID" value="NZ_BMNH01000010.1"/>
</dbReference>
<protein>
    <recommendedName>
        <fullName evidence="4">SAVED domain-containing protein</fullName>
    </recommendedName>
</protein>